<dbReference type="AlphaFoldDB" id="A0A8H3Z613"/>
<evidence type="ECO:0000313" key="8">
    <source>
        <dbReference type="Proteomes" id="UP000447873"/>
    </source>
</evidence>
<accession>A0A8H3Z613</accession>
<protein>
    <recommendedName>
        <fullName evidence="10">DNA-directed RNA polymerase III RPC4</fullName>
    </recommendedName>
</protein>
<keyword evidence="9" id="KW-1185">Reference proteome</keyword>
<dbReference type="EMBL" id="WNWS01000045">
    <property type="protein sequence ID" value="KAE9984938.1"/>
    <property type="molecule type" value="Genomic_DNA"/>
</dbReference>
<organism evidence="6 9">
    <name type="scientific">Venturia inaequalis</name>
    <name type="common">Apple scab fungus</name>
    <dbReference type="NCBI Taxonomy" id="5025"/>
    <lineage>
        <taxon>Eukaryota</taxon>
        <taxon>Fungi</taxon>
        <taxon>Dikarya</taxon>
        <taxon>Ascomycota</taxon>
        <taxon>Pezizomycotina</taxon>
        <taxon>Dothideomycetes</taxon>
        <taxon>Pleosporomycetidae</taxon>
        <taxon>Venturiales</taxon>
        <taxon>Venturiaceae</taxon>
        <taxon>Venturia</taxon>
    </lineage>
</organism>
<dbReference type="GO" id="GO:0042797">
    <property type="term" value="P:tRNA transcription by RNA polymerase III"/>
    <property type="evidence" value="ECO:0007669"/>
    <property type="project" value="TreeGrafter"/>
</dbReference>
<keyword evidence="3" id="KW-0804">Transcription</keyword>
<dbReference type="GO" id="GO:0005666">
    <property type="term" value="C:RNA polymerase III complex"/>
    <property type="evidence" value="ECO:0007669"/>
    <property type="project" value="InterPro"/>
</dbReference>
<evidence type="ECO:0000256" key="3">
    <source>
        <dbReference type="ARBA" id="ARBA00023163"/>
    </source>
</evidence>
<feature type="compositionally biased region" description="Basic residues" evidence="5">
    <location>
        <begin position="7"/>
        <end position="22"/>
    </location>
</feature>
<evidence type="ECO:0000313" key="9">
    <source>
        <dbReference type="Proteomes" id="UP000490939"/>
    </source>
</evidence>
<name>A0A8H3Z613_VENIN</name>
<feature type="region of interest" description="Disordered" evidence="5">
    <location>
        <begin position="1"/>
        <end position="93"/>
    </location>
</feature>
<feature type="compositionally biased region" description="Basic and acidic residues" evidence="5">
    <location>
        <begin position="23"/>
        <end position="66"/>
    </location>
</feature>
<gene>
    <name evidence="6" type="ORF">EG327_006403</name>
    <name evidence="7" type="ORF">EG328_008136</name>
</gene>
<reference evidence="6 9" key="1">
    <citation type="submission" date="2019-07" db="EMBL/GenBank/DDBJ databases">
        <title>Venturia inaequalis Genome Resource.</title>
        <authorList>
            <person name="Lichtner F.J."/>
        </authorList>
    </citation>
    <scope>NUCLEOTIDE SEQUENCE [LARGE SCALE GENOMIC DNA]</scope>
    <source>
        <strain evidence="7 8">120213</strain>
        <strain evidence="6 9">DMI_063113</strain>
    </source>
</reference>
<proteinExistence type="predicted"/>
<dbReference type="Pfam" id="PF05132">
    <property type="entry name" value="RNA_pol_Rpc4"/>
    <property type="match status" value="1"/>
</dbReference>
<feature type="compositionally biased region" description="Basic and acidic residues" evidence="5">
    <location>
        <begin position="302"/>
        <end position="312"/>
    </location>
</feature>
<keyword evidence="2" id="KW-0240">DNA-directed RNA polymerase</keyword>
<dbReference type="InterPro" id="IPR007811">
    <property type="entry name" value="RPC4"/>
</dbReference>
<evidence type="ECO:0000256" key="2">
    <source>
        <dbReference type="ARBA" id="ARBA00022478"/>
    </source>
</evidence>
<evidence type="ECO:0000256" key="1">
    <source>
        <dbReference type="ARBA" id="ARBA00004123"/>
    </source>
</evidence>
<comment type="subcellular location">
    <subcellularLocation>
        <location evidence="1">Nucleus</location>
    </subcellularLocation>
</comment>
<dbReference type="GO" id="GO:0003677">
    <property type="term" value="F:DNA binding"/>
    <property type="evidence" value="ECO:0007669"/>
    <property type="project" value="InterPro"/>
</dbReference>
<keyword evidence="4" id="KW-0539">Nucleus</keyword>
<dbReference type="PANTHER" id="PTHR13408">
    <property type="entry name" value="DNA-DIRECTED RNA POLYMERASE III"/>
    <property type="match status" value="1"/>
</dbReference>
<sequence>MSEPSRGRGRAKKVVAPRGKGRRTVEERAKISEQEAQRRKGEQERYEREQAKLARDAARKARESNRGRTRGRGGFMGESRAPMPAGPFSAGSVISADIGRGQAFPRPWAPSNVTAGGSGNIRNIPTAIKHVKFEHGVRTKTEGSNLMDLDAVREVQDGGYISSDPDEVEEGRRQDIDQIDLLSDDDLLEELGEAGASGEPSKKDRISMHPIRLNRHEHRDRAPAIKPDSDVAVKKEVIEGDGTTGKPLSDVKKGKQPAKDVEITGSSTAFHGVYRDEPIIKEEPMDDAEEELPASAILEENTDPKDTPDIKPKRTHKLGPKHSQPVLNTAEDHAEYERYQRDLFSLTEELAHAAVNDEGEEIVPDHKKDRTYLFQFPPVVPNLLPQKPLFVKDEEPIDEPPPPAQTETTISIPGQADPPPAAPVIKIEDDGKDRVKRPPHLPTLTSGLVGKLQVHKSGKVTLDWGGASLELHKGMDSTFLQDIVLVKRDEDAPVAAVAKGAIGGEAMAFGQVRGKFVVTPDWDRVLG</sequence>
<dbReference type="EMBL" id="WNWR01000375">
    <property type="protein sequence ID" value="KAE9980951.1"/>
    <property type="molecule type" value="Genomic_DNA"/>
</dbReference>
<evidence type="ECO:0000313" key="7">
    <source>
        <dbReference type="EMBL" id="KAE9984938.1"/>
    </source>
</evidence>
<evidence type="ECO:0000256" key="4">
    <source>
        <dbReference type="ARBA" id="ARBA00023242"/>
    </source>
</evidence>
<feature type="region of interest" description="Disordered" evidence="5">
    <location>
        <begin position="395"/>
        <end position="424"/>
    </location>
</feature>
<comment type="caution">
    <text evidence="6">The sequence shown here is derived from an EMBL/GenBank/DDBJ whole genome shotgun (WGS) entry which is preliminary data.</text>
</comment>
<dbReference type="Proteomes" id="UP000490939">
    <property type="component" value="Unassembled WGS sequence"/>
</dbReference>
<evidence type="ECO:0000256" key="5">
    <source>
        <dbReference type="SAM" id="MobiDB-lite"/>
    </source>
</evidence>
<dbReference type="PANTHER" id="PTHR13408:SF0">
    <property type="entry name" value="DNA-DIRECTED RNA POLYMERASE III SUBUNIT RPC4"/>
    <property type="match status" value="1"/>
</dbReference>
<feature type="region of interest" description="Disordered" evidence="5">
    <location>
        <begin position="294"/>
        <end position="325"/>
    </location>
</feature>
<evidence type="ECO:0000313" key="6">
    <source>
        <dbReference type="EMBL" id="KAE9980951.1"/>
    </source>
</evidence>
<feature type="region of interest" description="Disordered" evidence="5">
    <location>
        <begin position="236"/>
        <end position="260"/>
    </location>
</feature>
<dbReference type="Proteomes" id="UP000447873">
    <property type="component" value="Unassembled WGS sequence"/>
</dbReference>
<evidence type="ECO:0008006" key="10">
    <source>
        <dbReference type="Google" id="ProtNLM"/>
    </source>
</evidence>
<feature type="compositionally biased region" description="Basic and acidic residues" evidence="5">
    <location>
        <begin position="249"/>
        <end position="260"/>
    </location>
</feature>